<keyword evidence="3" id="KW-0813">Transport</keyword>
<evidence type="ECO:0008006" key="12">
    <source>
        <dbReference type="Google" id="ProtNLM"/>
    </source>
</evidence>
<dbReference type="InterPro" id="IPR002549">
    <property type="entry name" value="AI-2E-like"/>
</dbReference>
<feature type="transmembrane region" description="Helical" evidence="9">
    <location>
        <begin position="47"/>
        <end position="69"/>
    </location>
</feature>
<evidence type="ECO:0000256" key="9">
    <source>
        <dbReference type="SAM" id="Phobius"/>
    </source>
</evidence>
<dbReference type="GO" id="GO:0005886">
    <property type="term" value="C:plasma membrane"/>
    <property type="evidence" value="ECO:0007669"/>
    <property type="project" value="UniProtKB-SubCell"/>
</dbReference>
<feature type="compositionally biased region" description="Basic and acidic residues" evidence="8">
    <location>
        <begin position="422"/>
        <end position="435"/>
    </location>
</feature>
<keyword evidence="5 9" id="KW-0812">Transmembrane</keyword>
<feature type="transmembrane region" description="Helical" evidence="9">
    <location>
        <begin position="173"/>
        <end position="194"/>
    </location>
</feature>
<accession>A0A3G9K1W6</accession>
<dbReference type="Proteomes" id="UP000273154">
    <property type="component" value="Chromosome"/>
</dbReference>
<feature type="transmembrane region" description="Helical" evidence="9">
    <location>
        <begin position="328"/>
        <end position="361"/>
    </location>
</feature>
<reference evidence="11" key="1">
    <citation type="submission" date="2018-11" db="EMBL/GenBank/DDBJ databases">
        <title>Comparative genomics of Parolsenella catena and Libanicoccus massiliensis: Reclassification of Libanicoccus massiliensis as Parolsenella massiliensis comb. nov.</title>
        <authorList>
            <person name="Sakamoto M."/>
            <person name="Ikeyama N."/>
            <person name="Murakami T."/>
            <person name="Mori H."/>
            <person name="Yuki M."/>
            <person name="Ohkuma M."/>
        </authorList>
    </citation>
    <scope>NUCLEOTIDE SEQUENCE [LARGE SCALE GENOMIC DNA]</scope>
    <source>
        <strain evidence="11">JCM 31932</strain>
    </source>
</reference>
<dbReference type="OrthoDB" id="3185394at2"/>
<dbReference type="PANTHER" id="PTHR21716">
    <property type="entry name" value="TRANSMEMBRANE PROTEIN"/>
    <property type="match status" value="1"/>
</dbReference>
<evidence type="ECO:0000256" key="4">
    <source>
        <dbReference type="ARBA" id="ARBA00022475"/>
    </source>
</evidence>
<dbReference type="RefSeq" id="WP_126422117.1">
    <property type="nucleotide sequence ID" value="NZ_AP019367.1"/>
</dbReference>
<name>A0A3G9K1W6_9ACTN</name>
<evidence type="ECO:0000256" key="1">
    <source>
        <dbReference type="ARBA" id="ARBA00004651"/>
    </source>
</evidence>
<evidence type="ECO:0000256" key="3">
    <source>
        <dbReference type="ARBA" id="ARBA00022448"/>
    </source>
</evidence>
<evidence type="ECO:0000256" key="6">
    <source>
        <dbReference type="ARBA" id="ARBA00022989"/>
    </source>
</evidence>
<feature type="transmembrane region" description="Helical" evidence="9">
    <location>
        <begin position="81"/>
        <end position="103"/>
    </location>
</feature>
<dbReference type="Pfam" id="PF01594">
    <property type="entry name" value="AI-2E_transport"/>
    <property type="match status" value="1"/>
</dbReference>
<organism evidence="10 11">
    <name type="scientific">Parolsenella catena</name>
    <dbReference type="NCBI Taxonomy" id="2003188"/>
    <lineage>
        <taxon>Bacteria</taxon>
        <taxon>Bacillati</taxon>
        <taxon>Actinomycetota</taxon>
        <taxon>Coriobacteriia</taxon>
        <taxon>Coriobacteriales</taxon>
        <taxon>Atopobiaceae</taxon>
        <taxon>Parolsenella</taxon>
    </lineage>
</organism>
<keyword evidence="11" id="KW-1185">Reference proteome</keyword>
<keyword evidence="6 9" id="KW-1133">Transmembrane helix</keyword>
<evidence type="ECO:0000313" key="10">
    <source>
        <dbReference type="EMBL" id="BBH50356.1"/>
    </source>
</evidence>
<feature type="transmembrane region" description="Helical" evidence="9">
    <location>
        <begin position="233"/>
        <end position="251"/>
    </location>
</feature>
<evidence type="ECO:0000313" key="11">
    <source>
        <dbReference type="Proteomes" id="UP000273154"/>
    </source>
</evidence>
<dbReference type="GeneID" id="88849077"/>
<comment type="similarity">
    <text evidence="2">Belongs to the autoinducer-2 exporter (AI-2E) (TC 2.A.86) family.</text>
</comment>
<gene>
    <name evidence="10" type="ORF">Pcatena_09430</name>
</gene>
<dbReference type="KEGG" id="pcat:Pcatena_09430"/>
<feature type="transmembrane region" description="Helical" evidence="9">
    <location>
        <begin position="257"/>
        <end position="277"/>
    </location>
</feature>
<sequence length="446" mass="46490">MTTGRKTPVERKAAYESARLVGARAWAFVGCALAFVIALVALGSVESAVQCVLVGAVVGFICSSMTNWLERHGVGRALGALIALVVVIAVFVGLMLWLLPLFVSQLMQLLERLPGLLAQAQGAVQSLFAAFGSERTAEISRSVQGLVGTLSDVGTTLTRQLASWLSTALVPNVMALANDFVMFFLGLVMAYWFAKDYPAIMRELGVIAGPRHDDDLALLVAVLGRSVGGYMRSIVITSVLNGVLAFAGFALCGHPYAGLMGIIVGLLHFVPVVGPAVSALTATLAALFAGPAVALWTMAVAVVAQNVVDNLVSPLVMQSAVKIHPAMSLVGITMGASLGGALGMALAVPLTAAVKGAFVYYFESKTGRQLVSFDGAFFKGTPYHHADGSPVPSFDALDDDTFLADSRLVEADGIADAQAEESPEHEATLADKIRETLVGGDGPKAS</sequence>
<evidence type="ECO:0000256" key="7">
    <source>
        <dbReference type="ARBA" id="ARBA00023136"/>
    </source>
</evidence>
<keyword evidence="4" id="KW-1003">Cell membrane</keyword>
<comment type="subcellular location">
    <subcellularLocation>
        <location evidence="1">Cell membrane</location>
        <topology evidence="1">Multi-pass membrane protein</topology>
    </subcellularLocation>
</comment>
<dbReference type="GO" id="GO:0055085">
    <property type="term" value="P:transmembrane transport"/>
    <property type="evidence" value="ECO:0007669"/>
    <property type="project" value="TreeGrafter"/>
</dbReference>
<feature type="transmembrane region" description="Helical" evidence="9">
    <location>
        <begin position="21"/>
        <end position="41"/>
    </location>
</feature>
<proteinExistence type="inferred from homology"/>
<dbReference type="AlphaFoldDB" id="A0A3G9K1W6"/>
<evidence type="ECO:0000256" key="2">
    <source>
        <dbReference type="ARBA" id="ARBA00009773"/>
    </source>
</evidence>
<dbReference type="EMBL" id="AP019367">
    <property type="protein sequence ID" value="BBH50356.1"/>
    <property type="molecule type" value="Genomic_DNA"/>
</dbReference>
<protein>
    <recommendedName>
        <fullName evidence="12">AI-2E family transporter</fullName>
    </recommendedName>
</protein>
<feature type="transmembrane region" description="Helical" evidence="9">
    <location>
        <begin position="284"/>
        <end position="308"/>
    </location>
</feature>
<evidence type="ECO:0000256" key="8">
    <source>
        <dbReference type="SAM" id="MobiDB-lite"/>
    </source>
</evidence>
<feature type="region of interest" description="Disordered" evidence="8">
    <location>
        <begin position="415"/>
        <end position="446"/>
    </location>
</feature>
<dbReference type="PANTHER" id="PTHR21716:SF53">
    <property type="entry name" value="PERMEASE PERM-RELATED"/>
    <property type="match status" value="1"/>
</dbReference>
<keyword evidence="7 9" id="KW-0472">Membrane</keyword>
<evidence type="ECO:0000256" key="5">
    <source>
        <dbReference type="ARBA" id="ARBA00022692"/>
    </source>
</evidence>